<keyword evidence="1" id="KW-0472">Membrane</keyword>
<name>A0ABY1P5A6_9HYPH</name>
<keyword evidence="1" id="KW-0812">Transmembrane</keyword>
<keyword evidence="3" id="KW-1185">Reference proteome</keyword>
<gene>
    <name evidence="2" type="ORF">SAMN06265374_2777</name>
</gene>
<dbReference type="EMBL" id="FXTT01000003">
    <property type="protein sequence ID" value="SMP26735.1"/>
    <property type="molecule type" value="Genomic_DNA"/>
</dbReference>
<protein>
    <submittedName>
        <fullName evidence="2">Uncharacterized protein</fullName>
    </submittedName>
</protein>
<feature type="transmembrane region" description="Helical" evidence="1">
    <location>
        <begin position="26"/>
        <end position="45"/>
    </location>
</feature>
<dbReference type="Proteomes" id="UP001157914">
    <property type="component" value="Unassembled WGS sequence"/>
</dbReference>
<evidence type="ECO:0000313" key="3">
    <source>
        <dbReference type="Proteomes" id="UP001157914"/>
    </source>
</evidence>
<accession>A0ABY1P5A6</accession>
<reference evidence="2 3" key="1">
    <citation type="submission" date="2017-05" db="EMBL/GenBank/DDBJ databases">
        <authorList>
            <person name="Varghese N."/>
            <person name="Submissions S."/>
        </authorList>
    </citation>
    <scope>NUCLEOTIDE SEQUENCE [LARGE SCALE GENOMIC DNA]</scope>
    <source>
        <strain evidence="2 3">DSM 15949</strain>
    </source>
</reference>
<sequence>MIKLVVQLTFGVVALLSAFLFPWPYGAGICVVLVLAGWIISHFLYKTFRKADETSAELHRRLNEMDNGSK</sequence>
<comment type="caution">
    <text evidence="2">The sequence shown here is derived from an EMBL/GenBank/DDBJ whole genome shotgun (WGS) entry which is preliminary data.</text>
</comment>
<evidence type="ECO:0000256" key="1">
    <source>
        <dbReference type="SAM" id="Phobius"/>
    </source>
</evidence>
<evidence type="ECO:0000313" key="2">
    <source>
        <dbReference type="EMBL" id="SMP26735.1"/>
    </source>
</evidence>
<organism evidence="2 3">
    <name type="scientific">Roseibium denhamense</name>
    <dbReference type="NCBI Taxonomy" id="76305"/>
    <lineage>
        <taxon>Bacteria</taxon>
        <taxon>Pseudomonadati</taxon>
        <taxon>Pseudomonadota</taxon>
        <taxon>Alphaproteobacteria</taxon>
        <taxon>Hyphomicrobiales</taxon>
        <taxon>Stappiaceae</taxon>
        <taxon>Roseibium</taxon>
    </lineage>
</organism>
<proteinExistence type="predicted"/>
<keyword evidence="1" id="KW-1133">Transmembrane helix</keyword>